<dbReference type="AlphaFoldDB" id="A0A8D8WYE1"/>
<reference evidence="1" key="1">
    <citation type="submission" date="2021-05" db="EMBL/GenBank/DDBJ databases">
        <authorList>
            <person name="Alioto T."/>
            <person name="Alioto T."/>
            <person name="Gomez Garrido J."/>
        </authorList>
    </citation>
    <scope>NUCLEOTIDE SEQUENCE</scope>
</reference>
<accession>A0A8D8WYE1</accession>
<dbReference type="EMBL" id="HBUF01235323">
    <property type="protein sequence ID" value="CAG6674989.1"/>
    <property type="molecule type" value="Transcribed_RNA"/>
</dbReference>
<proteinExistence type="predicted"/>
<evidence type="ECO:0000313" key="1">
    <source>
        <dbReference type="EMBL" id="CAG6674989.1"/>
    </source>
</evidence>
<organism evidence="1">
    <name type="scientific">Cacopsylla melanoneura</name>
    <dbReference type="NCBI Taxonomy" id="428564"/>
    <lineage>
        <taxon>Eukaryota</taxon>
        <taxon>Metazoa</taxon>
        <taxon>Ecdysozoa</taxon>
        <taxon>Arthropoda</taxon>
        <taxon>Hexapoda</taxon>
        <taxon>Insecta</taxon>
        <taxon>Pterygota</taxon>
        <taxon>Neoptera</taxon>
        <taxon>Paraneoptera</taxon>
        <taxon>Hemiptera</taxon>
        <taxon>Sternorrhyncha</taxon>
        <taxon>Psylloidea</taxon>
        <taxon>Psyllidae</taxon>
        <taxon>Psyllinae</taxon>
        <taxon>Cacopsylla</taxon>
    </lineage>
</organism>
<name>A0A8D8WYE1_9HEMI</name>
<protein>
    <submittedName>
        <fullName evidence="1">Uncharacterized protein</fullName>
    </submittedName>
</protein>
<sequence>MRTRMGMEKTRIHLRKIRTPKVILIMMKMIRIQSRTVKRPTRMMKRLTITVETNMKTISLKLKSLWKKYPEINHRNPCLVEETHSSGICRRIGNNSNISIRPGRPLFLTLWNLAMTWTLGTRLRLQCLVCPRPYTIRTNRCHRLTSILRVMKGGTLVANRTIRHRTGSERSDCQARTLSNPTIQI</sequence>